<evidence type="ECO:0000313" key="3">
    <source>
        <dbReference type="EMBL" id="CAK9093036.1"/>
    </source>
</evidence>
<feature type="region of interest" description="Disordered" evidence="1">
    <location>
        <begin position="395"/>
        <end position="447"/>
    </location>
</feature>
<protein>
    <recommendedName>
        <fullName evidence="2">MBD domain-containing protein</fullName>
    </recommendedName>
</protein>
<feature type="compositionally biased region" description="Low complexity" evidence="1">
    <location>
        <begin position="415"/>
        <end position="444"/>
    </location>
</feature>
<dbReference type="Proteomes" id="UP001642484">
    <property type="component" value="Unassembled WGS sequence"/>
</dbReference>
<dbReference type="EMBL" id="CAXAMN010025145">
    <property type="protein sequence ID" value="CAK9093036.1"/>
    <property type="molecule type" value="Genomic_DNA"/>
</dbReference>
<comment type="caution">
    <text evidence="3">The sequence shown here is derived from an EMBL/GenBank/DDBJ whole genome shotgun (WGS) entry which is preliminary data.</text>
</comment>
<evidence type="ECO:0000256" key="1">
    <source>
        <dbReference type="SAM" id="MobiDB-lite"/>
    </source>
</evidence>
<reference evidence="3 4" key="1">
    <citation type="submission" date="2024-02" db="EMBL/GenBank/DDBJ databases">
        <authorList>
            <person name="Chen Y."/>
            <person name="Shah S."/>
            <person name="Dougan E. K."/>
            <person name="Thang M."/>
            <person name="Chan C."/>
        </authorList>
    </citation>
    <scope>NUCLEOTIDE SEQUENCE [LARGE SCALE GENOMIC DNA]</scope>
</reference>
<organism evidence="3 4">
    <name type="scientific">Durusdinium trenchii</name>
    <dbReference type="NCBI Taxonomy" id="1381693"/>
    <lineage>
        <taxon>Eukaryota</taxon>
        <taxon>Sar</taxon>
        <taxon>Alveolata</taxon>
        <taxon>Dinophyceae</taxon>
        <taxon>Suessiales</taxon>
        <taxon>Symbiodiniaceae</taxon>
        <taxon>Durusdinium</taxon>
    </lineage>
</organism>
<dbReference type="InterPro" id="IPR001739">
    <property type="entry name" value="Methyl_CpG_DNA-bd"/>
</dbReference>
<evidence type="ECO:0000259" key="2">
    <source>
        <dbReference type="PROSITE" id="PS50982"/>
    </source>
</evidence>
<gene>
    <name evidence="3" type="ORF">CCMP2556_LOCUS44501</name>
</gene>
<feature type="region of interest" description="Disordered" evidence="1">
    <location>
        <begin position="346"/>
        <end position="383"/>
    </location>
</feature>
<name>A0ABP0R0Y2_9DINO</name>
<sequence length="500" mass="53739">IFGLVDLYIVMSRDRFSSGWSLRVMAHGWDNLLKEVEGLHEFIEAQKAVCEKSQIQAMLESHASQISRRTLQCSAEGAKAFTALVSKGPWSDAQKASLGSWCGEQLLNSSPGSRTKARRETQTVASFAHYFSEKDCATLGDKETTLSTKLECIAVRMVKIGLHLPHESSWRVVLQAAQVAGLDVGDAKSQVNVLKDLKRLVHKKPAIIQTHLVTFPPKPSDLEWYGSAYADSPPKALDEQECMMQNMTLRKSKAEVKSDNPKAHTLHVPPAGHIAQQNVDMNMMMMGMWSMFNQFAGRNPDASGSAEAFAGMGLRPGKRQKALCDVPTAAAADAPAPLALQDGNVIEQNESPSPPAASVKPPAVAPSVKPPEPEPSPSAGSMAKPAEHAVLLELPGVGDGRGDADAKMMKRPASKHTVSASKAKAASKATPKAKPSAKQAAGKAAIKKDKTIVKCSKGWTLEIRHRASGQNDKHYEAPDGSKFRILSQAQAYGFPGEPSS</sequence>
<feature type="domain" description="MBD" evidence="2">
    <location>
        <begin position="445"/>
        <end position="500"/>
    </location>
</feature>
<dbReference type="Gene3D" id="3.30.890.10">
    <property type="entry name" value="Methyl-cpg-binding Protein 2, Chain A"/>
    <property type="match status" value="1"/>
</dbReference>
<feature type="compositionally biased region" description="Low complexity" evidence="1">
    <location>
        <begin position="356"/>
        <end position="367"/>
    </location>
</feature>
<feature type="non-terminal residue" evidence="3">
    <location>
        <position position="1"/>
    </location>
</feature>
<proteinExistence type="predicted"/>
<accession>A0ABP0R0Y2</accession>
<keyword evidence="4" id="KW-1185">Reference proteome</keyword>
<dbReference type="PROSITE" id="PS50982">
    <property type="entry name" value="MBD"/>
    <property type="match status" value="1"/>
</dbReference>
<evidence type="ECO:0000313" key="4">
    <source>
        <dbReference type="Proteomes" id="UP001642484"/>
    </source>
</evidence>